<comment type="caution">
    <text evidence="3">The sequence shown here is derived from an EMBL/GenBank/DDBJ whole genome shotgun (WGS) entry which is preliminary data.</text>
</comment>
<proteinExistence type="predicted"/>
<name>A0A3L8RX39_CHLGU</name>
<sequence length="188" mass="19707">MPGPGVAVEVPAGLTGRKEPAAAALPSMSQPIPVQITVVSAQNLKTLKSNVLATLVRVEYNGAVLGDSSKTDVLPDGTAEYDFSTSFECSPDGPNSLDVLVQKPLLLTVLEVMPKEKKKPETITPLGQAVVDLLPLLQGVRSLKVFAPLYAVPASPSASLHPEATVCGIWNCSFPHSALCCFLMGGRT</sequence>
<dbReference type="GO" id="GO:0070062">
    <property type="term" value="C:extracellular exosome"/>
    <property type="evidence" value="ECO:0007669"/>
    <property type="project" value="TreeGrafter"/>
</dbReference>
<organism evidence="3 4">
    <name type="scientific">Chloebia gouldiae</name>
    <name type="common">Gouldian finch</name>
    <name type="synonym">Erythrura gouldiae</name>
    <dbReference type="NCBI Taxonomy" id="44316"/>
    <lineage>
        <taxon>Eukaryota</taxon>
        <taxon>Metazoa</taxon>
        <taxon>Chordata</taxon>
        <taxon>Craniata</taxon>
        <taxon>Vertebrata</taxon>
        <taxon>Euteleostomi</taxon>
        <taxon>Archelosauria</taxon>
        <taxon>Archosauria</taxon>
        <taxon>Dinosauria</taxon>
        <taxon>Saurischia</taxon>
        <taxon>Theropoda</taxon>
        <taxon>Coelurosauria</taxon>
        <taxon>Aves</taxon>
        <taxon>Neognathae</taxon>
        <taxon>Neoaves</taxon>
        <taxon>Telluraves</taxon>
        <taxon>Australaves</taxon>
        <taxon>Passeriformes</taxon>
        <taxon>Passeroidea</taxon>
        <taxon>Passeridae</taxon>
        <taxon>Chloebia</taxon>
    </lineage>
</organism>
<dbReference type="PANTHER" id="PTHR44314">
    <property type="entry name" value="CILIA- AND FLAGELLA-ASSOCIATED PROTEIN 70"/>
    <property type="match status" value="1"/>
</dbReference>
<gene>
    <name evidence="3" type="ORF">DV515_00014830</name>
</gene>
<dbReference type="GO" id="GO:0031514">
    <property type="term" value="C:motile cilium"/>
    <property type="evidence" value="ECO:0007669"/>
    <property type="project" value="TreeGrafter"/>
</dbReference>
<evidence type="ECO:0000256" key="1">
    <source>
        <dbReference type="ARBA" id="ARBA00022737"/>
    </source>
</evidence>
<evidence type="ECO:0000313" key="3">
    <source>
        <dbReference type="EMBL" id="RLV89506.1"/>
    </source>
</evidence>
<keyword evidence="4" id="KW-1185">Reference proteome</keyword>
<dbReference type="EMBL" id="QUSF01000144">
    <property type="protein sequence ID" value="RLV89506.1"/>
    <property type="molecule type" value="Genomic_DNA"/>
</dbReference>
<dbReference type="PANTHER" id="PTHR44314:SF1">
    <property type="entry name" value="CILIA- AND FLAGELLA-ASSOCIATED PROTEIN 70"/>
    <property type="match status" value="1"/>
</dbReference>
<dbReference type="AlphaFoldDB" id="A0A3L8RX39"/>
<dbReference type="InterPro" id="IPR052628">
    <property type="entry name" value="CFAP70"/>
</dbReference>
<dbReference type="Proteomes" id="UP000276834">
    <property type="component" value="Unassembled WGS sequence"/>
</dbReference>
<evidence type="ECO:0000256" key="2">
    <source>
        <dbReference type="ARBA" id="ARBA00022803"/>
    </source>
</evidence>
<keyword evidence="2" id="KW-0802">TPR repeat</keyword>
<reference evidence="3 4" key="1">
    <citation type="journal article" date="2018" name="Proc. R. Soc. B">
        <title>A non-coding region near Follistatin controls head colour polymorphism in the Gouldian finch.</title>
        <authorList>
            <person name="Toomey M.B."/>
            <person name="Marques C.I."/>
            <person name="Andrade P."/>
            <person name="Araujo P.M."/>
            <person name="Sabatino S."/>
            <person name="Gazda M.A."/>
            <person name="Afonso S."/>
            <person name="Lopes R.J."/>
            <person name="Corbo J.C."/>
            <person name="Carneiro M."/>
        </authorList>
    </citation>
    <scope>NUCLEOTIDE SEQUENCE [LARGE SCALE GENOMIC DNA]</scope>
    <source>
        <strain evidence="3">Red01</strain>
        <tissue evidence="3">Muscle</tissue>
    </source>
</reference>
<dbReference type="GO" id="GO:0060271">
    <property type="term" value="P:cilium assembly"/>
    <property type="evidence" value="ECO:0007669"/>
    <property type="project" value="TreeGrafter"/>
</dbReference>
<accession>A0A3L8RX39</accession>
<keyword evidence="1" id="KW-0677">Repeat</keyword>
<evidence type="ECO:0000313" key="4">
    <source>
        <dbReference type="Proteomes" id="UP000276834"/>
    </source>
</evidence>
<dbReference type="OrthoDB" id="10262375at2759"/>
<protein>
    <recommendedName>
        <fullName evidence="5">C2 domain-containing protein</fullName>
    </recommendedName>
</protein>
<evidence type="ECO:0008006" key="5">
    <source>
        <dbReference type="Google" id="ProtNLM"/>
    </source>
</evidence>
<dbReference type="GO" id="GO:0003341">
    <property type="term" value="P:cilium movement"/>
    <property type="evidence" value="ECO:0007669"/>
    <property type="project" value="TreeGrafter"/>
</dbReference>